<evidence type="ECO:0000313" key="2">
    <source>
        <dbReference type="EMBL" id="KAJ9170414.1"/>
    </source>
</evidence>
<evidence type="ECO:0000256" key="1">
    <source>
        <dbReference type="SAM" id="MobiDB-lite"/>
    </source>
</evidence>
<accession>A0ABQ9LQZ8</accession>
<feature type="region of interest" description="Disordered" evidence="1">
    <location>
        <begin position="44"/>
        <end position="63"/>
    </location>
</feature>
<feature type="region of interest" description="Disordered" evidence="1">
    <location>
        <begin position="140"/>
        <end position="181"/>
    </location>
</feature>
<keyword evidence="3" id="KW-1185">Reference proteome</keyword>
<name>A0ABQ9LQZ8_HEVBR</name>
<evidence type="ECO:0000313" key="3">
    <source>
        <dbReference type="Proteomes" id="UP001174677"/>
    </source>
</evidence>
<gene>
    <name evidence="2" type="ORF">P3X46_018523</name>
</gene>
<comment type="caution">
    <text evidence="2">The sequence shown here is derived from an EMBL/GenBank/DDBJ whole genome shotgun (WGS) entry which is preliminary data.</text>
</comment>
<reference evidence="2 3" key="1">
    <citation type="journal article" date="2023" name="Plant Biotechnol. J.">
        <title>Chromosome-level wild Hevea brasiliensis genome provides new tools for genomic-assisted breeding and valuable loci to elevate rubber yield.</title>
        <authorList>
            <person name="Cheng H."/>
            <person name="Song X."/>
            <person name="Hu Y."/>
            <person name="Wu T."/>
            <person name="Yang Q."/>
            <person name="An Z."/>
            <person name="Feng S."/>
            <person name="Deng Z."/>
            <person name="Wu W."/>
            <person name="Zeng X."/>
            <person name="Tu M."/>
            <person name="Wang X."/>
            <person name="Huang H."/>
        </authorList>
    </citation>
    <scope>NUCLEOTIDE SEQUENCE [LARGE SCALE GENOMIC DNA]</scope>
    <source>
        <strain evidence="2">MT/VB/25A 57/8</strain>
    </source>
</reference>
<dbReference type="Proteomes" id="UP001174677">
    <property type="component" value="Chromosome 10"/>
</dbReference>
<sequence length="181" mass="20586">MSNEELKIRSELEMDIERDLEQEITDGIYHLALRLHRLYQNQKERNKREISESGAAKKIHQETKKKLLSEVSISIKLDAGTKIEIKEIKKEAPTRPRSSRSDQNFQGMLHTKKFDWARSLRSSGSASAVAISRRNERSLQGKTLSNYPAGQCMNLNPDNNARRNLTSAAGHRKISASVDNN</sequence>
<proteinExistence type="predicted"/>
<protein>
    <submittedName>
        <fullName evidence="2">Uncharacterized protein</fullName>
    </submittedName>
</protein>
<dbReference type="EMBL" id="JARPOI010000010">
    <property type="protein sequence ID" value="KAJ9170414.1"/>
    <property type="molecule type" value="Genomic_DNA"/>
</dbReference>
<feature type="compositionally biased region" description="Polar residues" evidence="1">
    <location>
        <begin position="140"/>
        <end position="167"/>
    </location>
</feature>
<organism evidence="2 3">
    <name type="scientific">Hevea brasiliensis</name>
    <name type="common">Para rubber tree</name>
    <name type="synonym">Siphonia brasiliensis</name>
    <dbReference type="NCBI Taxonomy" id="3981"/>
    <lineage>
        <taxon>Eukaryota</taxon>
        <taxon>Viridiplantae</taxon>
        <taxon>Streptophyta</taxon>
        <taxon>Embryophyta</taxon>
        <taxon>Tracheophyta</taxon>
        <taxon>Spermatophyta</taxon>
        <taxon>Magnoliopsida</taxon>
        <taxon>eudicotyledons</taxon>
        <taxon>Gunneridae</taxon>
        <taxon>Pentapetalae</taxon>
        <taxon>rosids</taxon>
        <taxon>fabids</taxon>
        <taxon>Malpighiales</taxon>
        <taxon>Euphorbiaceae</taxon>
        <taxon>Crotonoideae</taxon>
        <taxon>Micrandreae</taxon>
        <taxon>Hevea</taxon>
    </lineage>
</organism>